<comment type="subcellular location">
    <subcellularLocation>
        <location evidence="1">Cell membrane</location>
        <topology evidence="1">Multi-pass membrane protein</topology>
    </subcellularLocation>
</comment>
<feature type="transmembrane region" description="Helical" evidence="6">
    <location>
        <begin position="175"/>
        <end position="196"/>
    </location>
</feature>
<protein>
    <submittedName>
        <fullName evidence="8">ABC-2 type transport system permease protein</fullName>
    </submittedName>
</protein>
<dbReference type="GO" id="GO:0140359">
    <property type="term" value="F:ABC-type transporter activity"/>
    <property type="evidence" value="ECO:0007669"/>
    <property type="project" value="InterPro"/>
</dbReference>
<evidence type="ECO:0000256" key="3">
    <source>
        <dbReference type="ARBA" id="ARBA00022692"/>
    </source>
</evidence>
<name>A0A846MQP3_9BACT</name>
<dbReference type="GO" id="GO:0005886">
    <property type="term" value="C:plasma membrane"/>
    <property type="evidence" value="ECO:0007669"/>
    <property type="project" value="UniProtKB-SubCell"/>
</dbReference>
<sequence length="253" mass="28543">MLTIFLREISAFLNSLIAYIVMAAFLTAMGLLLWVFPDTNVLDYGFADMSTFFYFAPYVFMFLIPAITMRSFAEEKRNGTIELLLTKPLREWEIILGKFFAAWALVLLTLLPTWVYYYSLDVLGTVPIRSPQGEVLLSENIDSAGIFASYVGLLLLGGVFCAIGLLGSSLSRDQITAFVIGVFLCFTLFIGFSSIAKIRETADWAFYIMQLGIDYHYYGMSKGLIDLRSAVYLLSVATLMLLFTKLIINSRKW</sequence>
<organism evidence="8 9">
    <name type="scientific">Thermonema lapsum</name>
    <dbReference type="NCBI Taxonomy" id="28195"/>
    <lineage>
        <taxon>Bacteria</taxon>
        <taxon>Pseudomonadati</taxon>
        <taxon>Bacteroidota</taxon>
        <taxon>Cytophagia</taxon>
        <taxon>Cytophagales</taxon>
        <taxon>Thermonemataceae</taxon>
        <taxon>Thermonema</taxon>
    </lineage>
</organism>
<evidence type="ECO:0000259" key="7">
    <source>
        <dbReference type="Pfam" id="PF12698"/>
    </source>
</evidence>
<comment type="caution">
    <text evidence="8">The sequence shown here is derived from an EMBL/GenBank/DDBJ whole genome shotgun (WGS) entry which is preliminary data.</text>
</comment>
<dbReference type="Proteomes" id="UP000537126">
    <property type="component" value="Unassembled WGS sequence"/>
</dbReference>
<feature type="domain" description="ABC-2 type transporter transmembrane" evidence="7">
    <location>
        <begin position="51"/>
        <end position="208"/>
    </location>
</feature>
<evidence type="ECO:0000313" key="9">
    <source>
        <dbReference type="Proteomes" id="UP000537126"/>
    </source>
</evidence>
<reference evidence="8 9" key="1">
    <citation type="submission" date="2020-03" db="EMBL/GenBank/DDBJ databases">
        <title>Genomic Encyclopedia of Type Strains, Phase IV (KMG-IV): sequencing the most valuable type-strain genomes for metagenomic binning, comparative biology and taxonomic classification.</title>
        <authorList>
            <person name="Goeker M."/>
        </authorList>
    </citation>
    <scope>NUCLEOTIDE SEQUENCE [LARGE SCALE GENOMIC DNA]</scope>
    <source>
        <strain evidence="8 9">DSM 5718</strain>
    </source>
</reference>
<evidence type="ECO:0000256" key="5">
    <source>
        <dbReference type="ARBA" id="ARBA00023136"/>
    </source>
</evidence>
<keyword evidence="9" id="KW-1185">Reference proteome</keyword>
<feature type="transmembrane region" description="Helical" evidence="6">
    <location>
        <begin position="55"/>
        <end position="73"/>
    </location>
</feature>
<feature type="transmembrane region" description="Helical" evidence="6">
    <location>
        <begin position="12"/>
        <end position="35"/>
    </location>
</feature>
<dbReference type="NCBIfam" id="TIGR03518">
    <property type="entry name" value="ABC_perm_GldF"/>
    <property type="match status" value="1"/>
</dbReference>
<dbReference type="InterPro" id="IPR013525">
    <property type="entry name" value="ABC2_TM"/>
</dbReference>
<dbReference type="PANTHER" id="PTHR30294:SF29">
    <property type="entry name" value="MULTIDRUG ABC TRANSPORTER PERMEASE YBHS-RELATED"/>
    <property type="match status" value="1"/>
</dbReference>
<dbReference type="EMBL" id="JAASRN010000002">
    <property type="protein sequence ID" value="NIK73680.1"/>
    <property type="molecule type" value="Genomic_DNA"/>
</dbReference>
<gene>
    <name evidence="8" type="ORF">FHS56_001193</name>
</gene>
<accession>A0A846MQP3</accession>
<keyword evidence="5 6" id="KW-0472">Membrane</keyword>
<evidence type="ECO:0000256" key="1">
    <source>
        <dbReference type="ARBA" id="ARBA00004651"/>
    </source>
</evidence>
<feature type="transmembrane region" description="Helical" evidence="6">
    <location>
        <begin position="230"/>
        <end position="248"/>
    </location>
</feature>
<feature type="transmembrane region" description="Helical" evidence="6">
    <location>
        <begin position="146"/>
        <end position="168"/>
    </location>
</feature>
<evidence type="ECO:0000256" key="2">
    <source>
        <dbReference type="ARBA" id="ARBA00022475"/>
    </source>
</evidence>
<keyword evidence="2" id="KW-1003">Cell membrane</keyword>
<dbReference type="RefSeq" id="WP_166918957.1">
    <property type="nucleotide sequence ID" value="NZ_JAASRN010000002.1"/>
</dbReference>
<proteinExistence type="predicted"/>
<keyword evidence="4 6" id="KW-1133">Transmembrane helix</keyword>
<dbReference type="InterPro" id="IPR051449">
    <property type="entry name" value="ABC-2_transporter_component"/>
</dbReference>
<evidence type="ECO:0000313" key="8">
    <source>
        <dbReference type="EMBL" id="NIK73680.1"/>
    </source>
</evidence>
<evidence type="ECO:0000256" key="4">
    <source>
        <dbReference type="ARBA" id="ARBA00022989"/>
    </source>
</evidence>
<dbReference type="Pfam" id="PF12698">
    <property type="entry name" value="ABC2_membrane_3"/>
    <property type="match status" value="1"/>
</dbReference>
<feature type="transmembrane region" description="Helical" evidence="6">
    <location>
        <begin position="94"/>
        <end position="117"/>
    </location>
</feature>
<keyword evidence="3 6" id="KW-0812">Transmembrane</keyword>
<dbReference type="PANTHER" id="PTHR30294">
    <property type="entry name" value="MEMBRANE COMPONENT OF ABC TRANSPORTER YHHJ-RELATED"/>
    <property type="match status" value="1"/>
</dbReference>
<dbReference type="AlphaFoldDB" id="A0A846MQP3"/>
<dbReference type="InterPro" id="IPR019860">
    <property type="entry name" value="Motility-assoc_ABC_perm_GldF"/>
</dbReference>
<evidence type="ECO:0000256" key="6">
    <source>
        <dbReference type="SAM" id="Phobius"/>
    </source>
</evidence>